<accession>A0AAE3T6J6</accession>
<evidence type="ECO:0000256" key="1">
    <source>
        <dbReference type="SAM" id="MobiDB-lite"/>
    </source>
</evidence>
<dbReference type="EMBL" id="JARGYC010000002">
    <property type="protein sequence ID" value="MDF0599360.1"/>
    <property type="molecule type" value="Genomic_DNA"/>
</dbReference>
<sequence>MRSLAISLTALVLAGPAQALPPGVDEAADRFDRWSPAADVPLDIDTVLPELLEGTGQVVMPGQYSLDGLPLGPEAPPAAESGKKGDSTASGTVPDSPPADDPPAGIAADWQTYTNARFGTTIDYPAARFDPMPPPQNGDGRSFEARDGGGSFAVWGSYNALEDTPAGRMGSYLAEGGFQEIRSAALTPAGDGFTAEAVRDGRLILHSELFRAGTIHGFQADIAPAADAAPYRRIMDSLRAVAVSTDTPLPTDLPVIVPKPEPPAATLPPPPTGGYYTPARGTAERSQIMDAAREVIVPELGQRVIFLVSTLRSDGRWAYLSAEPLQPNGQPLNWLTTPYAADWRADLMSDLVMVLLVREAGGWRAIDYVIGPTDVHWYGWIDLYGLPERLFHGG</sequence>
<feature type="chain" id="PRO_5041986675" evidence="2">
    <location>
        <begin position="20"/>
        <end position="394"/>
    </location>
</feature>
<keyword evidence="4" id="KW-1185">Reference proteome</keyword>
<evidence type="ECO:0000313" key="3">
    <source>
        <dbReference type="EMBL" id="MDF0599360.1"/>
    </source>
</evidence>
<feature type="compositionally biased region" description="Low complexity" evidence="1">
    <location>
        <begin position="68"/>
        <end position="80"/>
    </location>
</feature>
<feature type="region of interest" description="Disordered" evidence="1">
    <location>
        <begin position="252"/>
        <end position="272"/>
    </location>
</feature>
<name>A0AAE3T6J6_9RHOB</name>
<organism evidence="3 4">
    <name type="scientific">Psychromarinibacter sediminicola</name>
    <dbReference type="NCBI Taxonomy" id="3033385"/>
    <lineage>
        <taxon>Bacteria</taxon>
        <taxon>Pseudomonadati</taxon>
        <taxon>Pseudomonadota</taxon>
        <taxon>Alphaproteobacteria</taxon>
        <taxon>Rhodobacterales</taxon>
        <taxon>Paracoccaceae</taxon>
        <taxon>Psychromarinibacter</taxon>
    </lineage>
</organism>
<dbReference type="AlphaFoldDB" id="A0AAE3T6J6"/>
<dbReference type="RefSeq" id="WP_275565504.1">
    <property type="nucleotide sequence ID" value="NZ_JARGYC010000002.1"/>
</dbReference>
<dbReference type="Proteomes" id="UP001220964">
    <property type="component" value="Unassembled WGS sequence"/>
</dbReference>
<feature type="compositionally biased region" description="Pro residues" evidence="1">
    <location>
        <begin position="257"/>
        <end position="272"/>
    </location>
</feature>
<comment type="caution">
    <text evidence="3">The sequence shown here is derived from an EMBL/GenBank/DDBJ whole genome shotgun (WGS) entry which is preliminary data.</text>
</comment>
<protein>
    <submittedName>
        <fullName evidence="3">Uncharacterized protein</fullName>
    </submittedName>
</protein>
<feature type="signal peptide" evidence="2">
    <location>
        <begin position="1"/>
        <end position="19"/>
    </location>
</feature>
<feature type="region of interest" description="Disordered" evidence="1">
    <location>
        <begin position="124"/>
        <end position="146"/>
    </location>
</feature>
<keyword evidence="2" id="KW-0732">Signal</keyword>
<feature type="region of interest" description="Disordered" evidence="1">
    <location>
        <begin position="63"/>
        <end position="107"/>
    </location>
</feature>
<evidence type="ECO:0000313" key="4">
    <source>
        <dbReference type="Proteomes" id="UP001220964"/>
    </source>
</evidence>
<evidence type="ECO:0000256" key="2">
    <source>
        <dbReference type="SAM" id="SignalP"/>
    </source>
</evidence>
<gene>
    <name evidence="3" type="ORF">P1J78_01315</name>
</gene>
<reference evidence="3" key="1">
    <citation type="submission" date="2023-03" db="EMBL/GenBank/DDBJ databases">
        <title>Multiphase analysis and comparison of six strains from genera Psychromarinibacter, Lutimaribacter, and Maritimibacter, including a novel species: Psychromarinibacter sediminicola sp. nov.</title>
        <authorList>
            <person name="Wang Y.-H."/>
            <person name="Ye M.-Q."/>
            <person name="Du Z.-J."/>
        </authorList>
    </citation>
    <scope>NUCLEOTIDE SEQUENCE</scope>
    <source>
        <strain evidence="3">C21-152</strain>
    </source>
</reference>
<proteinExistence type="predicted"/>